<reference evidence="1 2" key="1">
    <citation type="submission" date="2022-12" db="EMBL/GenBank/DDBJ databases">
        <title>Chromosome-level genome of Tegillarca granosa.</title>
        <authorList>
            <person name="Kim J."/>
        </authorList>
    </citation>
    <scope>NUCLEOTIDE SEQUENCE [LARGE SCALE GENOMIC DNA]</scope>
    <source>
        <strain evidence="1">Teg-2019</strain>
        <tissue evidence="1">Adductor muscle</tissue>
    </source>
</reference>
<evidence type="ECO:0000313" key="2">
    <source>
        <dbReference type="Proteomes" id="UP001217089"/>
    </source>
</evidence>
<keyword evidence="2" id="KW-1185">Reference proteome</keyword>
<sequence length="82" mass="9636">MVFVCQRTLSYCSPNVSILYGIDDKLCKLNMLLDYNNSMANSWYLRLTLNMKEILTFCEMLLTSKVTIHTKNEKIKHKNKEV</sequence>
<dbReference type="Proteomes" id="UP001217089">
    <property type="component" value="Unassembled WGS sequence"/>
</dbReference>
<proteinExistence type="predicted"/>
<gene>
    <name evidence="1" type="ORF">KUTeg_022837</name>
</gene>
<name>A0ABQ9E0K0_TEGGR</name>
<comment type="caution">
    <text evidence="1">The sequence shown here is derived from an EMBL/GenBank/DDBJ whole genome shotgun (WGS) entry which is preliminary data.</text>
</comment>
<accession>A0ABQ9E0K0</accession>
<evidence type="ECO:0000313" key="1">
    <source>
        <dbReference type="EMBL" id="KAJ8298777.1"/>
    </source>
</evidence>
<dbReference type="EMBL" id="JARBDR010000921">
    <property type="protein sequence ID" value="KAJ8298777.1"/>
    <property type="molecule type" value="Genomic_DNA"/>
</dbReference>
<protein>
    <submittedName>
        <fullName evidence="1">Uncharacterized protein</fullName>
    </submittedName>
</protein>
<organism evidence="1 2">
    <name type="scientific">Tegillarca granosa</name>
    <name type="common">Malaysian cockle</name>
    <name type="synonym">Anadara granosa</name>
    <dbReference type="NCBI Taxonomy" id="220873"/>
    <lineage>
        <taxon>Eukaryota</taxon>
        <taxon>Metazoa</taxon>
        <taxon>Spiralia</taxon>
        <taxon>Lophotrochozoa</taxon>
        <taxon>Mollusca</taxon>
        <taxon>Bivalvia</taxon>
        <taxon>Autobranchia</taxon>
        <taxon>Pteriomorphia</taxon>
        <taxon>Arcoida</taxon>
        <taxon>Arcoidea</taxon>
        <taxon>Arcidae</taxon>
        <taxon>Tegillarca</taxon>
    </lineage>
</organism>